<dbReference type="CDD" id="cd16148">
    <property type="entry name" value="sulfatase_like"/>
    <property type="match status" value="1"/>
</dbReference>
<reference evidence="4 5" key="1">
    <citation type="submission" date="2019-08" db="EMBL/GenBank/DDBJ databases">
        <authorList>
            <person name="Liang Q."/>
        </authorList>
    </citation>
    <scope>NUCLEOTIDE SEQUENCE [LARGE SCALE GENOMIC DNA]</scope>
    <source>
        <strain evidence="4 5">V1718</strain>
    </source>
</reference>
<name>A0A5B8XTI9_9DELT</name>
<dbReference type="InterPro" id="IPR021655">
    <property type="entry name" value="Put_metal-bd"/>
</dbReference>
<feature type="transmembrane region" description="Helical" evidence="2">
    <location>
        <begin position="223"/>
        <end position="245"/>
    </location>
</feature>
<keyword evidence="4" id="KW-0378">Hydrolase</keyword>
<dbReference type="Gene3D" id="3.30.1120.10">
    <property type="match status" value="1"/>
</dbReference>
<evidence type="ECO:0000259" key="3">
    <source>
        <dbReference type="Pfam" id="PF00884"/>
    </source>
</evidence>
<organism evidence="4 5">
    <name type="scientific">Microvenator marinus</name>
    <dbReference type="NCBI Taxonomy" id="2600177"/>
    <lineage>
        <taxon>Bacteria</taxon>
        <taxon>Deltaproteobacteria</taxon>
        <taxon>Bradymonadales</taxon>
        <taxon>Microvenatoraceae</taxon>
        <taxon>Microvenator</taxon>
    </lineage>
</organism>
<dbReference type="AlphaFoldDB" id="A0A5B8XTI9"/>
<protein>
    <submittedName>
        <fullName evidence="4">Sulfatase-like hydrolase/transferase</fullName>
    </submittedName>
</protein>
<feature type="transmembrane region" description="Helical" evidence="2">
    <location>
        <begin position="42"/>
        <end position="64"/>
    </location>
</feature>
<dbReference type="PANTHER" id="PTHR43751:SF3">
    <property type="entry name" value="SULFATASE N-TERMINAL DOMAIN-CONTAINING PROTEIN"/>
    <property type="match status" value="1"/>
</dbReference>
<evidence type="ECO:0000256" key="2">
    <source>
        <dbReference type="SAM" id="Phobius"/>
    </source>
</evidence>
<dbReference type="RefSeq" id="WP_146962439.1">
    <property type="nucleotide sequence ID" value="NZ_CP042467.1"/>
</dbReference>
<keyword evidence="2" id="KW-1133">Transmembrane helix</keyword>
<feature type="transmembrane region" description="Helical" evidence="2">
    <location>
        <begin position="129"/>
        <end position="157"/>
    </location>
</feature>
<evidence type="ECO:0000256" key="1">
    <source>
        <dbReference type="SAM" id="MobiDB-lite"/>
    </source>
</evidence>
<dbReference type="EMBL" id="CP042467">
    <property type="protein sequence ID" value="QED29222.1"/>
    <property type="molecule type" value="Genomic_DNA"/>
</dbReference>
<feature type="transmembrane region" description="Helical" evidence="2">
    <location>
        <begin position="257"/>
        <end position="276"/>
    </location>
</feature>
<dbReference type="Pfam" id="PF00884">
    <property type="entry name" value="Sulfatase"/>
    <property type="match status" value="1"/>
</dbReference>
<dbReference type="Gene3D" id="3.40.720.10">
    <property type="entry name" value="Alkaline Phosphatase, subunit A"/>
    <property type="match status" value="1"/>
</dbReference>
<keyword evidence="2" id="KW-0812">Transmembrane</keyword>
<feature type="transmembrane region" description="Helical" evidence="2">
    <location>
        <begin position="96"/>
        <end position="117"/>
    </location>
</feature>
<keyword evidence="2" id="KW-0472">Membrane</keyword>
<sequence length="822" mass="90104">MAKTFFDGIRAAALIALILTFWSFDAASVALEQASDDSGMRFVLVAFGILGLPLLLGGSVLGILGSSWSGWFQVAQENRTDAEALEFRKKVASATLVALPIQALIVAALVAATHFLVTAAFQRVMFQALGLGAIAAVGAVGAGLVWPALVHLVFHTLAPSFKNSITTRMESSFETSRLQALTASTLVVLPLVSGLLGALVWAAHTFLIAGIESKSLQATGLLVVVWGAAVLCGALVLWACAKILPLFEKKEKPLRPVFGLIAVLSAAATALAYFWAKGLNVWGHATLLMALVAGPGLVLVFVAMWRMEIRRIAWVYGLPLAFVLLVLPSFYLAGDWASSTQTLREATNRHGALTSDLARVLQTFSDADGDGIPGRFGGGDCDDTNAEIYPGARDTPGNGIDESCSGADSELPQGNDHPSRKAVARAFETALAELKRAEENIPDPPKNLLILLVDTLRVDHLGYAGYERDTSPRIDELARESSTFLSAYATSPHTPRSIPAVFYGKYASRMNFLGAQYNYPRVHPDNTSFAEVLSESGHQNYAETSHHYFQEKRGLNQGFQNWNNDGWLDIAPSNDDIAAPRIWARTEPLIEKLAETQKSGDAAPFTLVVHLFEPHARWIHHKEYDFGKEGDPRVNAYNSEIAYTDAYIGKIIDKFKEQDLWDETVTVLVSDHGEAFNEHGFYFHGQTLYNEVIRVPLIVRVPGWHHRMIKTPVSILDVGPTLLDLLGEDAPSDYDGMSLVPLMLGQEVADRPIFSELLPYTSWKEHHKAVMLGDWKMISVLSAGSEELYNLAEDPGEKKNLIKEKPEDAQRLRRALEEFMNR</sequence>
<accession>A0A5B8XTI9</accession>
<feature type="transmembrane region" description="Helical" evidence="2">
    <location>
        <begin position="312"/>
        <end position="333"/>
    </location>
</feature>
<evidence type="ECO:0000313" key="5">
    <source>
        <dbReference type="Proteomes" id="UP000321595"/>
    </source>
</evidence>
<keyword evidence="4" id="KW-0808">Transferase</keyword>
<feature type="transmembrane region" description="Helical" evidence="2">
    <location>
        <begin position="178"/>
        <end position="203"/>
    </location>
</feature>
<proteinExistence type="predicted"/>
<feature type="transmembrane region" description="Helical" evidence="2">
    <location>
        <begin position="282"/>
        <end position="305"/>
    </location>
</feature>
<dbReference type="InterPro" id="IPR000917">
    <property type="entry name" value="Sulfatase_N"/>
</dbReference>
<dbReference type="GO" id="GO:0016787">
    <property type="term" value="F:hydrolase activity"/>
    <property type="evidence" value="ECO:0007669"/>
    <property type="project" value="UniProtKB-KW"/>
</dbReference>
<feature type="domain" description="Sulfatase N-terminal" evidence="3">
    <location>
        <begin position="446"/>
        <end position="727"/>
    </location>
</feature>
<dbReference type="InterPro" id="IPR052701">
    <property type="entry name" value="GAG_Ulvan_Degrading_Sulfatases"/>
</dbReference>
<dbReference type="GO" id="GO:0016740">
    <property type="term" value="F:transferase activity"/>
    <property type="evidence" value="ECO:0007669"/>
    <property type="project" value="UniProtKB-KW"/>
</dbReference>
<dbReference type="PANTHER" id="PTHR43751">
    <property type="entry name" value="SULFATASE"/>
    <property type="match status" value="1"/>
</dbReference>
<dbReference type="Pfam" id="PF11617">
    <property type="entry name" value="Cu-binding_MopE"/>
    <property type="match status" value="1"/>
</dbReference>
<keyword evidence="5" id="KW-1185">Reference proteome</keyword>
<evidence type="ECO:0000313" key="4">
    <source>
        <dbReference type="EMBL" id="QED29222.1"/>
    </source>
</evidence>
<feature type="region of interest" description="Disordered" evidence="1">
    <location>
        <begin position="392"/>
        <end position="418"/>
    </location>
</feature>
<dbReference type="SUPFAM" id="SSF53649">
    <property type="entry name" value="Alkaline phosphatase-like"/>
    <property type="match status" value="1"/>
</dbReference>
<gene>
    <name evidence="4" type="ORF">FRD01_18650</name>
</gene>
<dbReference type="OrthoDB" id="5500422at2"/>
<dbReference type="Proteomes" id="UP000321595">
    <property type="component" value="Chromosome"/>
</dbReference>
<dbReference type="KEGG" id="bbae:FRD01_18650"/>
<dbReference type="InterPro" id="IPR017850">
    <property type="entry name" value="Alkaline_phosphatase_core_sf"/>
</dbReference>